<evidence type="ECO:0000259" key="5">
    <source>
        <dbReference type="PROSITE" id="PS51782"/>
    </source>
</evidence>
<accession>A0A2G5HVB7</accession>
<dbReference type="PANTHER" id="PTHR34997">
    <property type="entry name" value="AM15"/>
    <property type="match status" value="1"/>
</dbReference>
<dbReference type="SMART" id="SM00257">
    <property type="entry name" value="LysM"/>
    <property type="match status" value="2"/>
</dbReference>
<evidence type="ECO:0000256" key="3">
    <source>
        <dbReference type="SAM" id="MobiDB-lite"/>
    </source>
</evidence>
<keyword evidence="9" id="KW-1185">Reference proteome</keyword>
<gene>
    <name evidence="6" type="ORF">CB0940_10343</name>
    <name evidence="7" type="ORF">RHO25_011717</name>
</gene>
<dbReference type="Proteomes" id="UP001302367">
    <property type="component" value="Chromosome 8"/>
</dbReference>
<dbReference type="InterPro" id="IPR052210">
    <property type="entry name" value="LysM1-like"/>
</dbReference>
<name>A0A2G5HVB7_CERBT</name>
<reference evidence="7 9" key="2">
    <citation type="submission" date="2023-09" db="EMBL/GenBank/DDBJ databases">
        <title>Complete-Gapless Cercospora beticola genome.</title>
        <authorList>
            <person name="Wyatt N.A."/>
            <person name="Spanner R.E."/>
            <person name="Bolton M.D."/>
        </authorList>
    </citation>
    <scope>NUCLEOTIDE SEQUENCE [LARGE SCALE GENOMIC DNA]</scope>
    <source>
        <strain evidence="7">Cb09-40</strain>
    </source>
</reference>
<dbReference type="SUPFAM" id="SSF54106">
    <property type="entry name" value="LysM domain"/>
    <property type="match status" value="1"/>
</dbReference>
<dbReference type="Proteomes" id="UP000230605">
    <property type="component" value="Chromosome 8"/>
</dbReference>
<feature type="region of interest" description="Disordered" evidence="3">
    <location>
        <begin position="452"/>
        <end position="472"/>
    </location>
</feature>
<dbReference type="EMBL" id="CP134191">
    <property type="protein sequence ID" value="WPB07057.1"/>
    <property type="molecule type" value="Genomic_DNA"/>
</dbReference>
<evidence type="ECO:0000313" key="6">
    <source>
        <dbReference type="EMBL" id="PIA96182.1"/>
    </source>
</evidence>
<evidence type="ECO:0000256" key="4">
    <source>
        <dbReference type="SAM" id="SignalP"/>
    </source>
</evidence>
<dbReference type="PROSITE" id="PS51782">
    <property type="entry name" value="LYSM"/>
    <property type="match status" value="2"/>
</dbReference>
<feature type="signal peptide" evidence="4">
    <location>
        <begin position="1"/>
        <end position="18"/>
    </location>
</feature>
<keyword evidence="1" id="KW-0147">Chitin-binding</keyword>
<organism evidence="6 8">
    <name type="scientific">Cercospora beticola</name>
    <name type="common">Sugarbeet leaf spot fungus</name>
    <dbReference type="NCBI Taxonomy" id="122368"/>
    <lineage>
        <taxon>Eukaryota</taxon>
        <taxon>Fungi</taxon>
        <taxon>Dikarya</taxon>
        <taxon>Ascomycota</taxon>
        <taxon>Pezizomycotina</taxon>
        <taxon>Dothideomycetes</taxon>
        <taxon>Dothideomycetidae</taxon>
        <taxon>Mycosphaerellales</taxon>
        <taxon>Mycosphaerellaceae</taxon>
        <taxon>Cercospora</taxon>
    </lineage>
</organism>
<dbReference type="AlphaFoldDB" id="A0A2G5HVB7"/>
<keyword evidence="2" id="KW-0843">Virulence</keyword>
<feature type="domain" description="LysM" evidence="5">
    <location>
        <begin position="266"/>
        <end position="317"/>
    </location>
</feature>
<dbReference type="InterPro" id="IPR018392">
    <property type="entry name" value="LysM"/>
</dbReference>
<dbReference type="GO" id="GO:0008061">
    <property type="term" value="F:chitin binding"/>
    <property type="evidence" value="ECO:0007669"/>
    <property type="project" value="UniProtKB-KW"/>
</dbReference>
<dbReference type="InterPro" id="IPR036779">
    <property type="entry name" value="LysM_dom_sf"/>
</dbReference>
<evidence type="ECO:0000313" key="7">
    <source>
        <dbReference type="EMBL" id="WPB07057.1"/>
    </source>
</evidence>
<evidence type="ECO:0000313" key="9">
    <source>
        <dbReference type="Proteomes" id="UP001302367"/>
    </source>
</evidence>
<feature type="domain" description="LysM" evidence="5">
    <location>
        <begin position="216"/>
        <end position="261"/>
    </location>
</feature>
<dbReference type="EMBL" id="LKMD01000103">
    <property type="protein sequence ID" value="PIA96182.1"/>
    <property type="molecule type" value="Genomic_DNA"/>
</dbReference>
<dbReference type="PANTHER" id="PTHR34997:SF16">
    <property type="entry name" value="LYSM DOMAIN-CONTAINING PROTEIN"/>
    <property type="match status" value="1"/>
</dbReference>
<dbReference type="CDD" id="cd00118">
    <property type="entry name" value="LysM"/>
    <property type="match status" value="2"/>
</dbReference>
<protein>
    <recommendedName>
        <fullName evidence="5">LysM domain-containing protein</fullName>
    </recommendedName>
</protein>
<evidence type="ECO:0000313" key="8">
    <source>
        <dbReference type="Proteomes" id="UP000230605"/>
    </source>
</evidence>
<sequence length="472" mass="52250">MLLLYIILAICAIARTQQFPNTRFPLPYPALSPSCRAALDTTVECDVALDDMFTNNAATYHEDLPLICSDICLASLRSVKQAIQAGCNSTSDVIEDGGVLWPATRFVDEYIFTHEKFCLKDPESDRFCAIVEAEWRDKDLWTTEEQCHNCTLAAMEIDLKAPFHYYDEEDATSYEQRKAACSITQPPILPPPPYRMGQIAFVDHSKPIVQSKECDAAYTVLPGETCNSIALGTNTSTLALIRLNGLDAFCSSLMPDMKLCIPGQCKTHVILRNDTCATIAKSRADEGVKLSYTELRLWNPNINFPCSNLRPEEVICVSPPEESSTANAAHTKLLDPLRKASKVVDGVECQLSIKSDIRLSCFWVAEQSKMTVDDLMKLNPGIDKSVCTSGIEADRTICVAGKVHQAEPMAELKFKSSGSDDQAGKVHQAVSTGAPMPEIKFLSEEEWPQWFRDWDPEKDPLPLVKHNGGEGS</sequence>
<evidence type="ECO:0000256" key="1">
    <source>
        <dbReference type="ARBA" id="ARBA00022669"/>
    </source>
</evidence>
<keyword evidence="4" id="KW-0732">Signal</keyword>
<reference evidence="6 8" key="1">
    <citation type="submission" date="2015-10" db="EMBL/GenBank/DDBJ databases">
        <title>The cercosporin biosynthetic gene cluster was horizontally transferred to several fungal lineages and shown to be expanded in Cercospora beticola based on microsynteny with recipient genomes.</title>
        <authorList>
            <person name="De Jonge R."/>
            <person name="Ebert M.K."/>
            <person name="Suttle J.C."/>
            <person name="Jurick Ii W.M."/>
            <person name="Secor G.A."/>
            <person name="Thomma B.P."/>
            <person name="Van De Peer Y."/>
            <person name="Bolton M.D."/>
        </authorList>
    </citation>
    <scope>NUCLEOTIDE SEQUENCE [LARGE SCALE GENOMIC DNA]</scope>
    <source>
        <strain evidence="6 8">09-40</strain>
    </source>
</reference>
<dbReference type="OrthoDB" id="5985073at2759"/>
<evidence type="ECO:0000256" key="2">
    <source>
        <dbReference type="ARBA" id="ARBA00023026"/>
    </source>
</evidence>
<feature type="chain" id="PRO_5013807982" description="LysM domain-containing protein" evidence="4">
    <location>
        <begin position="19"/>
        <end position="472"/>
    </location>
</feature>
<dbReference type="Pfam" id="PF01476">
    <property type="entry name" value="LysM"/>
    <property type="match status" value="3"/>
</dbReference>
<proteinExistence type="predicted"/>
<dbReference type="Gene3D" id="3.10.350.10">
    <property type="entry name" value="LysM domain"/>
    <property type="match status" value="2"/>
</dbReference>